<dbReference type="HOGENOM" id="CLU_1337279_0_0_1"/>
<keyword evidence="2" id="KW-1185">Reference proteome</keyword>
<dbReference type="GeneID" id="25414256"/>
<accession>A0A074W772</accession>
<name>A0A074W772_9PEZI</name>
<proteinExistence type="predicted"/>
<organism evidence="1 2">
    <name type="scientific">Aureobasidium namibiae CBS 147.97</name>
    <dbReference type="NCBI Taxonomy" id="1043004"/>
    <lineage>
        <taxon>Eukaryota</taxon>
        <taxon>Fungi</taxon>
        <taxon>Dikarya</taxon>
        <taxon>Ascomycota</taxon>
        <taxon>Pezizomycotina</taxon>
        <taxon>Dothideomycetes</taxon>
        <taxon>Dothideomycetidae</taxon>
        <taxon>Dothideales</taxon>
        <taxon>Saccotheciaceae</taxon>
        <taxon>Aureobasidium</taxon>
    </lineage>
</organism>
<gene>
    <name evidence="1" type="ORF">M436DRAFT_67655</name>
</gene>
<sequence length="205" mass="23005">MSIQIRLTPPKILDMELPDSTYLANNKHCEVMMTRISLHLLPGILNKGFRKEQNEAGLDRYIGTHNTVAILTTGIERLLQLPGPSTLVVQGVDTLTASWQRFTTWAKSQDRATILVVAYAWDTSKDPQLRGLCQVAGESRSYAVFTLADIVDYAGGVSNCNRVTMLKTSCLTRQGAKDRQHKDFKDSDDYQIRHGRNYQGGVRTF</sequence>
<dbReference type="Proteomes" id="UP000027730">
    <property type="component" value="Unassembled WGS sequence"/>
</dbReference>
<evidence type="ECO:0000313" key="2">
    <source>
        <dbReference type="Proteomes" id="UP000027730"/>
    </source>
</evidence>
<evidence type="ECO:0000313" key="1">
    <source>
        <dbReference type="EMBL" id="KEQ68975.1"/>
    </source>
</evidence>
<protein>
    <submittedName>
        <fullName evidence="1">Uncharacterized protein</fullName>
    </submittedName>
</protein>
<dbReference type="EMBL" id="KL584724">
    <property type="protein sequence ID" value="KEQ68975.1"/>
    <property type="molecule type" value="Genomic_DNA"/>
</dbReference>
<dbReference type="RefSeq" id="XP_013423187.1">
    <property type="nucleotide sequence ID" value="XM_013567733.1"/>
</dbReference>
<dbReference type="AlphaFoldDB" id="A0A074W772"/>
<reference evidence="1 2" key="1">
    <citation type="journal article" date="2014" name="BMC Genomics">
        <title>Genome sequencing of four Aureobasidium pullulans varieties: biotechnological potential, stress tolerance, and description of new species.</title>
        <authorList>
            <person name="Gostin Ar C."/>
            <person name="Ohm R.A."/>
            <person name="Kogej T."/>
            <person name="Sonjak S."/>
            <person name="Turk M."/>
            <person name="Zajc J."/>
            <person name="Zalar P."/>
            <person name="Grube M."/>
            <person name="Sun H."/>
            <person name="Han J."/>
            <person name="Sharma A."/>
            <person name="Chiniquy J."/>
            <person name="Ngan C.Y."/>
            <person name="Lipzen A."/>
            <person name="Barry K."/>
            <person name="Grigoriev I.V."/>
            <person name="Gunde-Cimerman N."/>
        </authorList>
    </citation>
    <scope>NUCLEOTIDE SEQUENCE [LARGE SCALE GENOMIC DNA]</scope>
    <source>
        <strain evidence="1 2">CBS 147.97</strain>
    </source>
</reference>